<sequence>MACDLEIKERINEYLKKHPYLNLATVSPEGRPMVHSMAFASAGPVVYFGTGNTTRKFRNIEQNPNVAFTVDEDGSDVMNITGIQMEGKASFVTDEAELGQIFQLMLEKFPFMKELPKNPDNVIIKVEPTKAFFLDYAVEFGFRYEVAY</sequence>
<dbReference type="AlphaFoldDB" id="A0A9E5DBD0"/>
<keyword evidence="4" id="KW-1185">Reference proteome</keyword>
<evidence type="ECO:0000313" key="3">
    <source>
        <dbReference type="EMBL" id="MCM1987475.1"/>
    </source>
</evidence>
<evidence type="ECO:0000256" key="1">
    <source>
        <dbReference type="ARBA" id="ARBA00023002"/>
    </source>
</evidence>
<dbReference type="EMBL" id="JAGSOI010000051">
    <property type="protein sequence ID" value="MCM1987475.1"/>
    <property type="molecule type" value="Genomic_DNA"/>
</dbReference>
<comment type="caution">
    <text evidence="3">The sequence shown here is derived from an EMBL/GenBank/DDBJ whole genome shotgun (WGS) entry which is preliminary data.</text>
</comment>
<dbReference type="PANTHER" id="PTHR35176">
    <property type="entry name" value="HEME OXYGENASE HI_0854-RELATED"/>
    <property type="match status" value="1"/>
</dbReference>
<dbReference type="PIRSF" id="PIRSF004633">
    <property type="entry name" value="UCP_PLP_oxd"/>
    <property type="match status" value="1"/>
</dbReference>
<reference evidence="3" key="2">
    <citation type="submission" date="2021-04" db="EMBL/GenBank/DDBJ databases">
        <authorList>
            <person name="Dong X."/>
        </authorList>
    </citation>
    <scope>NUCLEOTIDE SEQUENCE</scope>
    <source>
        <strain evidence="3">LLY</strain>
    </source>
</reference>
<keyword evidence="1" id="KW-0560">Oxidoreductase</keyword>
<accession>A0A9E5DBD0</accession>
<protein>
    <submittedName>
        <fullName evidence="3">Pyridoxamine 5'-phosphate oxidase family protein</fullName>
    </submittedName>
</protein>
<dbReference type="Proteomes" id="UP001056766">
    <property type="component" value="Unassembled WGS sequence"/>
</dbReference>
<evidence type="ECO:0000313" key="4">
    <source>
        <dbReference type="Proteomes" id="UP001056766"/>
    </source>
</evidence>
<gene>
    <name evidence="3" type="ORF">KDK67_10865</name>
</gene>
<dbReference type="GO" id="GO:0016627">
    <property type="term" value="F:oxidoreductase activity, acting on the CH-CH group of donors"/>
    <property type="evidence" value="ECO:0007669"/>
    <property type="project" value="TreeGrafter"/>
</dbReference>
<name>A0A9E5DBD0_9EURY</name>
<dbReference type="GO" id="GO:0070967">
    <property type="term" value="F:coenzyme F420 binding"/>
    <property type="evidence" value="ECO:0007669"/>
    <property type="project" value="TreeGrafter"/>
</dbReference>
<dbReference type="InterPro" id="IPR011576">
    <property type="entry name" value="Pyridox_Oxase_N"/>
</dbReference>
<dbReference type="GO" id="GO:0005829">
    <property type="term" value="C:cytosol"/>
    <property type="evidence" value="ECO:0007669"/>
    <property type="project" value="TreeGrafter"/>
</dbReference>
<feature type="domain" description="Pyridoxamine 5'-phosphate oxidase N-terminal" evidence="2">
    <location>
        <begin position="7"/>
        <end position="133"/>
    </location>
</feature>
<dbReference type="InterPro" id="IPR052019">
    <property type="entry name" value="F420H2_bilvrd_red/Heme_oxyg"/>
</dbReference>
<dbReference type="Pfam" id="PF01243">
    <property type="entry name" value="PNPOx_N"/>
    <property type="match status" value="1"/>
</dbReference>
<dbReference type="InterPro" id="IPR012349">
    <property type="entry name" value="Split_barrel_FMN-bd"/>
</dbReference>
<dbReference type="RefSeq" id="WP_250868831.1">
    <property type="nucleotide sequence ID" value="NZ_JAGSOI010000051.1"/>
</dbReference>
<proteinExistence type="predicted"/>
<dbReference type="PANTHER" id="PTHR35176:SF6">
    <property type="entry name" value="HEME OXYGENASE HI_0854-RELATED"/>
    <property type="match status" value="1"/>
</dbReference>
<evidence type="ECO:0000259" key="2">
    <source>
        <dbReference type="Pfam" id="PF01243"/>
    </source>
</evidence>
<reference evidence="3" key="1">
    <citation type="journal article" date="2021" name="mSystems">
        <title>Bacteria and Archaea Synergistically Convert Glycine Betaine to Biogenic Methane in the Formosa Cold Seep of the South China Sea.</title>
        <authorList>
            <person name="Li L."/>
            <person name="Zhang W."/>
            <person name="Zhang S."/>
            <person name="Song L."/>
            <person name="Sun Q."/>
            <person name="Zhang H."/>
            <person name="Xiang H."/>
            <person name="Dong X."/>
        </authorList>
    </citation>
    <scope>NUCLEOTIDE SEQUENCE</scope>
    <source>
        <strain evidence="3">LLY</strain>
    </source>
</reference>
<dbReference type="Gene3D" id="2.30.110.10">
    <property type="entry name" value="Electron Transport, Fmn-binding Protein, Chain A"/>
    <property type="match status" value="1"/>
</dbReference>
<dbReference type="SUPFAM" id="SSF50475">
    <property type="entry name" value="FMN-binding split barrel"/>
    <property type="match status" value="1"/>
</dbReference>
<organism evidence="3 4">
    <name type="scientific">Methanococcoides seepicolus</name>
    <dbReference type="NCBI Taxonomy" id="2828780"/>
    <lineage>
        <taxon>Archaea</taxon>
        <taxon>Methanobacteriati</taxon>
        <taxon>Methanobacteriota</taxon>
        <taxon>Stenosarchaea group</taxon>
        <taxon>Methanomicrobia</taxon>
        <taxon>Methanosarcinales</taxon>
        <taxon>Methanosarcinaceae</taxon>
        <taxon>Methanococcoides</taxon>
    </lineage>
</organism>
<dbReference type="InterPro" id="IPR014419">
    <property type="entry name" value="HutZ"/>
</dbReference>